<dbReference type="RefSeq" id="WP_072308884.1">
    <property type="nucleotide sequence ID" value="NZ_FMIQ01000045.1"/>
</dbReference>
<proteinExistence type="predicted"/>
<dbReference type="OrthoDB" id="9835355at2"/>
<protein>
    <submittedName>
        <fullName evidence="1">Uncharacterized protein</fullName>
    </submittedName>
</protein>
<dbReference type="EMBL" id="FMIQ01000045">
    <property type="protein sequence ID" value="SCM52889.1"/>
    <property type="molecule type" value="Genomic_DNA"/>
</dbReference>
<accession>A0A1C6Z1Q8</accession>
<name>A0A1C6Z1Q8_HAFAL</name>
<dbReference type="Proteomes" id="UP000094844">
    <property type="component" value="Unassembled WGS sequence"/>
</dbReference>
<dbReference type="AlphaFoldDB" id="A0A1C6Z1Q8"/>
<organism evidence="1 2">
    <name type="scientific">Hafnia alvei</name>
    <dbReference type="NCBI Taxonomy" id="569"/>
    <lineage>
        <taxon>Bacteria</taxon>
        <taxon>Pseudomonadati</taxon>
        <taxon>Pseudomonadota</taxon>
        <taxon>Gammaproteobacteria</taxon>
        <taxon>Enterobacterales</taxon>
        <taxon>Hafniaceae</taxon>
        <taxon>Hafnia</taxon>
    </lineage>
</organism>
<evidence type="ECO:0000313" key="2">
    <source>
        <dbReference type="Proteomes" id="UP000094844"/>
    </source>
</evidence>
<reference evidence="1 2" key="1">
    <citation type="submission" date="2016-09" db="EMBL/GenBank/DDBJ databases">
        <authorList>
            <person name="Capua I."/>
            <person name="De Benedictis P."/>
            <person name="Joannis T."/>
            <person name="Lombin L.H."/>
            <person name="Cattoli G."/>
        </authorList>
    </citation>
    <scope>NUCLEOTIDE SEQUENCE [LARGE SCALE GENOMIC DNA]</scope>
    <source>
        <strain evidence="1 2">GB001</strain>
    </source>
</reference>
<gene>
    <name evidence="1" type="ORF">BN1044_02376</name>
</gene>
<evidence type="ECO:0000313" key="1">
    <source>
        <dbReference type="EMBL" id="SCM52889.1"/>
    </source>
</evidence>
<sequence>MKNVTMDKLNITTLVPEGNYAPYFQEVSVISSCTYTSQGLVYLCQSVKCVARPYLIDFFSANYLPKDSATLTSKKFFTPYHHYVVHVSMGQETMFADLMALIVITNNLPLTSTITVLSELPPDFIYHTLHLNLHKRITLTKCRWMCAKSPLSYISATIPCPSRHSTAVMLERGGRKTAENSRHAGLTCIEINVLKLFFRHPHPGRRNVKMRSKQFHHHKLSGLRKLSQLPGKEGQVFAGLIHSKKKSPCIL</sequence>